<evidence type="ECO:0000256" key="7">
    <source>
        <dbReference type="ARBA" id="ARBA00023242"/>
    </source>
</evidence>
<dbReference type="GO" id="GO:0003700">
    <property type="term" value="F:DNA-binding transcription factor activity"/>
    <property type="evidence" value="ECO:0007669"/>
    <property type="project" value="InterPro"/>
</dbReference>
<organism evidence="12 13">
    <name type="scientific">Corchorus capsularis</name>
    <name type="common">Jute</name>
    <dbReference type="NCBI Taxonomy" id="210143"/>
    <lineage>
        <taxon>Eukaryota</taxon>
        <taxon>Viridiplantae</taxon>
        <taxon>Streptophyta</taxon>
        <taxon>Embryophyta</taxon>
        <taxon>Tracheophyta</taxon>
        <taxon>Spermatophyta</taxon>
        <taxon>Magnoliopsida</taxon>
        <taxon>eudicotyledons</taxon>
        <taxon>Gunneridae</taxon>
        <taxon>Pentapetalae</taxon>
        <taxon>rosids</taxon>
        <taxon>malvids</taxon>
        <taxon>Malvales</taxon>
        <taxon>Malvaceae</taxon>
        <taxon>Grewioideae</taxon>
        <taxon>Apeibeae</taxon>
        <taxon>Corchorus</taxon>
    </lineage>
</organism>
<keyword evidence="13" id="KW-1185">Reference proteome</keyword>
<dbReference type="SUPFAM" id="SSF46785">
    <property type="entry name" value="Winged helix' DNA-binding domain"/>
    <property type="match status" value="1"/>
</dbReference>
<evidence type="ECO:0000256" key="9">
    <source>
        <dbReference type="SAM" id="Coils"/>
    </source>
</evidence>
<evidence type="ECO:0000313" key="13">
    <source>
        <dbReference type="Proteomes" id="UP000188268"/>
    </source>
</evidence>
<dbReference type="AlphaFoldDB" id="A0A1R3HAB4"/>
<keyword evidence="6" id="KW-0804">Transcription</keyword>
<dbReference type="GO" id="GO:0005634">
    <property type="term" value="C:nucleus"/>
    <property type="evidence" value="ECO:0007669"/>
    <property type="project" value="UniProtKB-SubCell"/>
</dbReference>
<proteinExistence type="inferred from homology"/>
<keyword evidence="7" id="KW-0539">Nucleus</keyword>
<evidence type="ECO:0000313" key="12">
    <source>
        <dbReference type="EMBL" id="OMO67275.1"/>
    </source>
</evidence>
<dbReference type="InterPro" id="IPR000232">
    <property type="entry name" value="HSF_DNA-bd"/>
</dbReference>
<evidence type="ECO:0000256" key="3">
    <source>
        <dbReference type="ARBA" id="ARBA00023015"/>
    </source>
</evidence>
<keyword evidence="3" id="KW-0805">Transcription regulation</keyword>
<dbReference type="PANTHER" id="PTHR10015:SF298">
    <property type="entry name" value="HEAT STRESS TRANSCRIPTION FACTOR A-9"/>
    <property type="match status" value="1"/>
</dbReference>
<dbReference type="EMBL" id="AWWV01012433">
    <property type="protein sequence ID" value="OMO67275.1"/>
    <property type="molecule type" value="Genomic_DNA"/>
</dbReference>
<dbReference type="PANTHER" id="PTHR10015">
    <property type="entry name" value="HEAT SHOCK TRANSCRIPTION FACTOR"/>
    <property type="match status" value="1"/>
</dbReference>
<keyword evidence="2" id="KW-0597">Phosphoprotein</keyword>
<evidence type="ECO:0000256" key="5">
    <source>
        <dbReference type="ARBA" id="ARBA00023125"/>
    </source>
</evidence>
<dbReference type="Pfam" id="PF00447">
    <property type="entry name" value="HSF_DNA-bind"/>
    <property type="match status" value="1"/>
</dbReference>
<dbReference type="GO" id="GO:0000978">
    <property type="term" value="F:RNA polymerase II cis-regulatory region sequence-specific DNA binding"/>
    <property type="evidence" value="ECO:0007669"/>
    <property type="project" value="TreeGrafter"/>
</dbReference>
<evidence type="ECO:0000256" key="10">
    <source>
        <dbReference type="SAM" id="MobiDB-lite"/>
    </source>
</evidence>
<dbReference type="OrthoDB" id="60033at2759"/>
<dbReference type="GO" id="GO:0006357">
    <property type="term" value="P:regulation of transcription by RNA polymerase II"/>
    <property type="evidence" value="ECO:0007669"/>
    <property type="project" value="TreeGrafter"/>
</dbReference>
<reference evidence="12 13" key="1">
    <citation type="submission" date="2013-09" db="EMBL/GenBank/DDBJ databases">
        <title>Corchorus capsularis genome sequencing.</title>
        <authorList>
            <person name="Alam M."/>
            <person name="Haque M.S."/>
            <person name="Islam M.S."/>
            <person name="Emdad E.M."/>
            <person name="Islam M.M."/>
            <person name="Ahmed B."/>
            <person name="Halim A."/>
            <person name="Hossen Q.M.M."/>
            <person name="Hossain M.Z."/>
            <person name="Ahmed R."/>
            <person name="Khan M.M."/>
            <person name="Islam R."/>
            <person name="Rashid M.M."/>
            <person name="Khan S.A."/>
            <person name="Rahman M.S."/>
            <person name="Alam M."/>
        </authorList>
    </citation>
    <scope>NUCLEOTIDE SEQUENCE [LARGE SCALE GENOMIC DNA]</scope>
    <source>
        <strain evidence="13">cv. CVL-1</strain>
        <tissue evidence="12">Whole seedling</tissue>
    </source>
</reference>
<dbReference type="OMA" id="GMSENFQ"/>
<keyword evidence="5 12" id="KW-0238">DNA-binding</keyword>
<dbReference type="SMART" id="SM00415">
    <property type="entry name" value="HSF"/>
    <property type="match status" value="1"/>
</dbReference>
<feature type="coiled-coil region" evidence="9">
    <location>
        <begin position="265"/>
        <end position="299"/>
    </location>
</feature>
<dbReference type="FunFam" id="1.10.10.10:FF:000057">
    <property type="entry name" value="Heat shock transcription factor 1"/>
    <property type="match status" value="1"/>
</dbReference>
<feature type="domain" description="HSF-type DNA-binding" evidence="11">
    <location>
        <begin position="189"/>
        <end position="213"/>
    </location>
</feature>
<dbReference type="InterPro" id="IPR036388">
    <property type="entry name" value="WH-like_DNA-bd_sf"/>
</dbReference>
<keyword evidence="9" id="KW-0175">Coiled coil</keyword>
<evidence type="ECO:0000259" key="11">
    <source>
        <dbReference type="PROSITE" id="PS00434"/>
    </source>
</evidence>
<dbReference type="PRINTS" id="PR00056">
    <property type="entry name" value="HSFDOMAIN"/>
</dbReference>
<dbReference type="InterPro" id="IPR036390">
    <property type="entry name" value="WH_DNA-bd_sf"/>
</dbReference>
<feature type="region of interest" description="Disordered" evidence="10">
    <location>
        <begin position="62"/>
        <end position="82"/>
    </location>
</feature>
<comment type="subcellular location">
    <subcellularLocation>
        <location evidence="1">Nucleus</location>
    </subcellularLocation>
</comment>
<gene>
    <name evidence="12" type="ORF">CCACVL1_20650</name>
</gene>
<dbReference type="GO" id="GO:0034605">
    <property type="term" value="P:cellular response to heat"/>
    <property type="evidence" value="ECO:0007669"/>
    <property type="project" value="TreeGrafter"/>
</dbReference>
<comment type="similarity">
    <text evidence="8">Belongs to the HSF family. Class A subfamily.</text>
</comment>
<evidence type="ECO:0000256" key="4">
    <source>
        <dbReference type="ARBA" id="ARBA00023016"/>
    </source>
</evidence>
<protein>
    <submittedName>
        <fullName evidence="12">Heat shock factor (HSF)-type, DNA-binding protein</fullName>
    </submittedName>
</protein>
<dbReference type="Gramene" id="OMO67275">
    <property type="protein sequence ID" value="OMO67275"/>
    <property type="gene ID" value="CCACVL1_20650"/>
</dbReference>
<dbReference type="Proteomes" id="UP000188268">
    <property type="component" value="Unassembled WGS sequence"/>
</dbReference>
<evidence type="ECO:0000256" key="2">
    <source>
        <dbReference type="ARBA" id="ARBA00022553"/>
    </source>
</evidence>
<dbReference type="Gene3D" id="1.10.10.10">
    <property type="entry name" value="Winged helix-like DNA-binding domain superfamily/Winged helix DNA-binding domain"/>
    <property type="match status" value="1"/>
</dbReference>
<name>A0A1R3HAB4_COCAP</name>
<accession>A0A1R3HAB4</accession>
<evidence type="ECO:0000256" key="1">
    <source>
        <dbReference type="ARBA" id="ARBA00004123"/>
    </source>
</evidence>
<keyword evidence="4 12" id="KW-0346">Stress response</keyword>
<evidence type="ECO:0000256" key="6">
    <source>
        <dbReference type="ARBA" id="ARBA00023163"/>
    </source>
</evidence>
<evidence type="ECO:0000256" key="8">
    <source>
        <dbReference type="ARBA" id="ARBA00061350"/>
    </source>
</evidence>
<sequence>MLNPDGGGGGGGGGSLASSCYTTAVPFVKESKRMGDKEQENGDESKLNVIVVKEEPVAAVEAVTPATESSAATCGGGGGGGEDEEAAFLKAVKVEQNEEGEDEEMGVVDDMMNGGDCKNNIFNNGSSSSSSSDALVKPLEGLHESGPPPFLRKTFEMVEDPETDPIVSWSVNRNSFIVWDSHKFSENLLPKYFKHKNFSSFIRQLNTYGFRKIDSDRWEFANEGFQGGKKHLLKNIKRRSRYNKQQQGGIVSAVSPTSIGLEAEVEVLKKHQSALQLEVSKLKQQQEESNHQLSAFEERIRFAECKQQQMCNFFAKMAKYPNFIQQLVQKRKLQKKGLDEGEFIKKRKFLETQVTKSLPYKAMESGTDPSVKCSNQVDQEGLDSIQADNEFPRFLPDGMANNHEIEKEFSVSMEDGLCRSFQAQKSSSAAEMSSVYHVMSENLLGESSVVENPTNEDQLSVNDSKIYLELEDLINWKPCSWGGFASELVEQTGVV</sequence>
<dbReference type="PROSITE" id="PS00434">
    <property type="entry name" value="HSF_DOMAIN"/>
    <property type="match status" value="1"/>
</dbReference>
<comment type="caution">
    <text evidence="12">The sequence shown here is derived from an EMBL/GenBank/DDBJ whole genome shotgun (WGS) entry which is preliminary data.</text>
</comment>
<dbReference type="STRING" id="210143.A0A1R3HAB4"/>